<evidence type="ECO:0000313" key="6">
    <source>
        <dbReference type="Proteomes" id="UP000250079"/>
    </source>
</evidence>
<dbReference type="CDD" id="cd00338">
    <property type="entry name" value="Ser_Recombinase"/>
    <property type="match status" value="1"/>
</dbReference>
<feature type="coiled-coil region" evidence="1">
    <location>
        <begin position="450"/>
        <end position="477"/>
    </location>
</feature>
<dbReference type="SUPFAM" id="SSF53041">
    <property type="entry name" value="Resolvase-like"/>
    <property type="match status" value="1"/>
</dbReference>
<dbReference type="PANTHER" id="PTHR30461:SF23">
    <property type="entry name" value="DNA RECOMBINASE-RELATED"/>
    <property type="match status" value="1"/>
</dbReference>
<dbReference type="Pfam" id="PF00239">
    <property type="entry name" value="Resolvase"/>
    <property type="match status" value="1"/>
</dbReference>
<accession>A0A2Z2NIM4</accession>
<dbReference type="EMBL" id="CP018632">
    <property type="protein sequence ID" value="ASJ76621.1"/>
    <property type="molecule type" value="Genomic_DNA"/>
</dbReference>
<dbReference type="AlphaFoldDB" id="A0A2Z2NIM4"/>
<keyword evidence="6" id="KW-1185">Reference proteome</keyword>
<dbReference type="Pfam" id="PF13408">
    <property type="entry name" value="Zn_ribbon_recom"/>
    <property type="match status" value="1"/>
</dbReference>
<dbReference type="EMBL" id="CP018632">
    <property type="protein sequence ID" value="ASJ70335.1"/>
    <property type="molecule type" value="Genomic_DNA"/>
</dbReference>
<name>A0A2Z2NIM4_9GAMM</name>
<keyword evidence="1" id="KW-0175">Coiled coil</keyword>
<evidence type="ECO:0000259" key="2">
    <source>
        <dbReference type="PROSITE" id="PS51736"/>
    </source>
</evidence>
<evidence type="ECO:0000259" key="3">
    <source>
        <dbReference type="PROSITE" id="PS51737"/>
    </source>
</evidence>
<dbReference type="InterPro" id="IPR025827">
    <property type="entry name" value="Zn_ribbon_recom_dom"/>
</dbReference>
<dbReference type="KEGG" id="gai:IMCC3135_01065"/>
<protein>
    <recommendedName>
        <fullName evidence="7">Recombinase domain-containing protein</fullName>
    </recommendedName>
</protein>
<dbReference type="RefSeq" id="WP_088915885.1">
    <property type="nucleotide sequence ID" value="NZ_CP018632.1"/>
</dbReference>
<dbReference type="PROSITE" id="PS51736">
    <property type="entry name" value="RECOMBINASES_3"/>
    <property type="match status" value="1"/>
</dbReference>
<dbReference type="PANTHER" id="PTHR30461">
    <property type="entry name" value="DNA-INVERTASE FROM LAMBDOID PROPHAGE"/>
    <property type="match status" value="1"/>
</dbReference>
<dbReference type="InterPro" id="IPR038109">
    <property type="entry name" value="DNA_bind_recomb_sf"/>
</dbReference>
<sequence>MSTKLTEQHLQRQAYVYVRQSTMGQVRWHQESTERQYALRDKAIGMGWTTEQIVTLDGDLGVSGAQTTGRNDFKRLVADVSMGDVGAVFALEASRLARSSLEWHRLIELCAMTQTAVIDEDGCYDPGDFNDALLLGMKGTLAQAELHFLRARLQGGKLNKARKGELRFPLPVGLCFDDQDRTVLDPDDEVRGAVHMVFSLFNEVGTAYGVVHRFGDKGLKFPKRSYGGAWDGKLIWGPLCESRVLSILSNPTYAGAYVYGRYQSKKQVDANGEIQTRSCEVPMESWRVNLRDHHEGYVSWDEYLQNRERLDRNRTNSEQTLLSGAAREGLAMLQGLLLCGCCGRKLTVRYKGNGGIYPLYECNWRRREGVATKSCMFVQANVLDPVVCEAVLAAMIPAQVELAVESVRQLQERDQSVGQQWQRRIERAGYEAQLAQRRYEEVDPSNRLVASTLEQRWNNALEELQKLEEQYAQFHSKEACIVSDEQRQMVLALAKDLPRLWNAKTTSSKDKKRMLRLLIKDITVEKRREERQAILHVRWQGGATNDIVVQLPAPIAEQLRYPAEMVEKIRALACTMRDKDIVAELNAQGLRSPKGKKFTAPMISWVRYRHRIPCADLKRSNELTVNEVMVRFGISRNVVYYWIECDVVEARQLEHGTPYWITLTRSKEKELEDWVRNSTRIDTPVNP</sequence>
<dbReference type="GO" id="GO:0003677">
    <property type="term" value="F:DNA binding"/>
    <property type="evidence" value="ECO:0007669"/>
    <property type="project" value="InterPro"/>
</dbReference>
<dbReference type="Gene3D" id="3.90.1750.20">
    <property type="entry name" value="Putative Large Serine Recombinase, Chain B, Domain 2"/>
    <property type="match status" value="1"/>
</dbReference>
<proteinExistence type="predicted"/>
<dbReference type="KEGG" id="gai:IMCC3135_32880"/>
<dbReference type="Pfam" id="PF07508">
    <property type="entry name" value="Recombinase"/>
    <property type="match status" value="1"/>
</dbReference>
<dbReference type="Proteomes" id="UP000250079">
    <property type="component" value="Chromosome"/>
</dbReference>
<reference evidence="4 6" key="1">
    <citation type="submission" date="2016-12" db="EMBL/GenBank/DDBJ databases">
        <authorList>
            <person name="Song W.-J."/>
            <person name="Kurnit D.M."/>
        </authorList>
    </citation>
    <scope>NUCLEOTIDE SEQUENCE [LARGE SCALE GENOMIC DNA]</scope>
    <source>
        <strain evidence="4 6">IMCC3135</strain>
    </source>
</reference>
<dbReference type="InterPro" id="IPR050639">
    <property type="entry name" value="SSR_resolvase"/>
</dbReference>
<feature type="domain" description="Recombinase" evidence="3">
    <location>
        <begin position="171"/>
        <end position="316"/>
    </location>
</feature>
<gene>
    <name evidence="4" type="ORF">IMCC3135_01065</name>
    <name evidence="5" type="ORF">IMCC3135_32880</name>
</gene>
<dbReference type="Gene3D" id="3.40.50.1390">
    <property type="entry name" value="Resolvase, N-terminal catalytic domain"/>
    <property type="match status" value="1"/>
</dbReference>
<dbReference type="PROSITE" id="PS51737">
    <property type="entry name" value="RECOMBINASE_DNA_BIND"/>
    <property type="match status" value="1"/>
</dbReference>
<dbReference type="OrthoDB" id="7977255at2"/>
<evidence type="ECO:0008006" key="7">
    <source>
        <dbReference type="Google" id="ProtNLM"/>
    </source>
</evidence>
<evidence type="ECO:0000256" key="1">
    <source>
        <dbReference type="SAM" id="Coils"/>
    </source>
</evidence>
<dbReference type="GO" id="GO:0000150">
    <property type="term" value="F:DNA strand exchange activity"/>
    <property type="evidence" value="ECO:0007669"/>
    <property type="project" value="InterPro"/>
</dbReference>
<organism evidence="4 6">
    <name type="scientific">Granulosicoccus antarcticus IMCC3135</name>
    <dbReference type="NCBI Taxonomy" id="1192854"/>
    <lineage>
        <taxon>Bacteria</taxon>
        <taxon>Pseudomonadati</taxon>
        <taxon>Pseudomonadota</taxon>
        <taxon>Gammaproteobacteria</taxon>
        <taxon>Chromatiales</taxon>
        <taxon>Granulosicoccaceae</taxon>
        <taxon>Granulosicoccus</taxon>
    </lineage>
</organism>
<dbReference type="InterPro" id="IPR011109">
    <property type="entry name" value="DNA_bind_recombinase_dom"/>
</dbReference>
<dbReference type="InterPro" id="IPR036162">
    <property type="entry name" value="Resolvase-like_N_sf"/>
</dbReference>
<feature type="domain" description="Resolvase/invertase-type recombinase catalytic" evidence="2">
    <location>
        <begin position="13"/>
        <end position="164"/>
    </location>
</feature>
<dbReference type="SMART" id="SM00857">
    <property type="entry name" value="Resolvase"/>
    <property type="match status" value="1"/>
</dbReference>
<evidence type="ECO:0000313" key="4">
    <source>
        <dbReference type="EMBL" id="ASJ70335.1"/>
    </source>
</evidence>
<dbReference type="InterPro" id="IPR006119">
    <property type="entry name" value="Resolv_N"/>
</dbReference>
<evidence type="ECO:0000313" key="5">
    <source>
        <dbReference type="EMBL" id="ASJ76621.1"/>
    </source>
</evidence>